<evidence type="ECO:0000313" key="1">
    <source>
        <dbReference type="EMBL" id="PNY13957.1"/>
    </source>
</evidence>
<organism evidence="1 2">
    <name type="scientific">Trifolium pratense</name>
    <name type="common">Red clover</name>
    <dbReference type="NCBI Taxonomy" id="57577"/>
    <lineage>
        <taxon>Eukaryota</taxon>
        <taxon>Viridiplantae</taxon>
        <taxon>Streptophyta</taxon>
        <taxon>Embryophyta</taxon>
        <taxon>Tracheophyta</taxon>
        <taxon>Spermatophyta</taxon>
        <taxon>Magnoliopsida</taxon>
        <taxon>eudicotyledons</taxon>
        <taxon>Gunneridae</taxon>
        <taxon>Pentapetalae</taxon>
        <taxon>rosids</taxon>
        <taxon>fabids</taxon>
        <taxon>Fabales</taxon>
        <taxon>Fabaceae</taxon>
        <taxon>Papilionoideae</taxon>
        <taxon>50 kb inversion clade</taxon>
        <taxon>NPAAA clade</taxon>
        <taxon>Hologalegina</taxon>
        <taxon>IRL clade</taxon>
        <taxon>Trifolieae</taxon>
        <taxon>Trifolium</taxon>
    </lineage>
</organism>
<protein>
    <submittedName>
        <fullName evidence="1">Uncharacterized protein</fullName>
    </submittedName>
</protein>
<reference evidence="1 2" key="1">
    <citation type="journal article" date="2014" name="Am. J. Bot.">
        <title>Genome assembly and annotation for red clover (Trifolium pratense; Fabaceae).</title>
        <authorList>
            <person name="Istvanek J."/>
            <person name="Jaros M."/>
            <person name="Krenek A."/>
            <person name="Repkova J."/>
        </authorList>
    </citation>
    <scope>NUCLEOTIDE SEQUENCE [LARGE SCALE GENOMIC DNA]</scope>
    <source>
        <strain evidence="2">cv. Tatra</strain>
        <tissue evidence="1">Young leaves</tissue>
    </source>
</reference>
<dbReference type="EMBL" id="ASHM01006473">
    <property type="protein sequence ID" value="PNY13957.1"/>
    <property type="molecule type" value="Genomic_DNA"/>
</dbReference>
<comment type="caution">
    <text evidence="1">The sequence shown here is derived from an EMBL/GenBank/DDBJ whole genome shotgun (WGS) entry which is preliminary data.</text>
</comment>
<reference evidence="1 2" key="2">
    <citation type="journal article" date="2017" name="Front. Plant Sci.">
        <title>Gene Classification and Mining of Molecular Markers Useful in Red Clover (Trifolium pratense) Breeding.</title>
        <authorList>
            <person name="Istvanek J."/>
            <person name="Dluhosova J."/>
            <person name="Dluhos P."/>
            <person name="Patkova L."/>
            <person name="Nedelnik J."/>
            <person name="Repkova J."/>
        </authorList>
    </citation>
    <scope>NUCLEOTIDE SEQUENCE [LARGE SCALE GENOMIC DNA]</scope>
    <source>
        <strain evidence="2">cv. Tatra</strain>
        <tissue evidence="1">Young leaves</tissue>
    </source>
</reference>
<gene>
    <name evidence="1" type="ORF">L195_g010626</name>
</gene>
<name>A0A2K3PF85_TRIPR</name>
<proteinExistence type="predicted"/>
<sequence length="37" mass="4111">MSMNEAPPPPPPTGLPMKRFKFVWRFLLLSNLALGGV</sequence>
<accession>A0A2K3PF85</accession>
<dbReference type="Proteomes" id="UP000236291">
    <property type="component" value="Unassembled WGS sequence"/>
</dbReference>
<evidence type="ECO:0000313" key="2">
    <source>
        <dbReference type="Proteomes" id="UP000236291"/>
    </source>
</evidence>
<dbReference type="AlphaFoldDB" id="A0A2K3PF85"/>